<dbReference type="GO" id="GO:0016740">
    <property type="term" value="F:transferase activity"/>
    <property type="evidence" value="ECO:0007669"/>
    <property type="project" value="UniProtKB-KW"/>
</dbReference>
<dbReference type="STRING" id="121290.APY04_0511"/>
<feature type="active site" description="Proton donor/acceptor" evidence="7">
    <location>
        <position position="128"/>
    </location>
</feature>
<comment type="pathway">
    <text evidence="1 7">Cell wall biogenesis; peptidoglycan biosynthesis.</text>
</comment>
<dbReference type="InterPro" id="IPR050979">
    <property type="entry name" value="LD-transpeptidase"/>
</dbReference>
<feature type="compositionally biased region" description="Basic and acidic residues" evidence="8">
    <location>
        <begin position="297"/>
        <end position="306"/>
    </location>
</feature>
<dbReference type="AlphaFoldDB" id="A0A120CXP8"/>
<gene>
    <name evidence="10" type="ORF">APY04_0511</name>
</gene>
<dbReference type="InterPro" id="IPR005490">
    <property type="entry name" value="LD_TPept_cat_dom"/>
</dbReference>
<dbReference type="EMBL" id="LMTR01000026">
    <property type="protein sequence ID" value="KWT71260.1"/>
    <property type="molecule type" value="Genomic_DNA"/>
</dbReference>
<dbReference type="PATRIC" id="fig|121290.4.peg.2537"/>
<evidence type="ECO:0000256" key="3">
    <source>
        <dbReference type="ARBA" id="ARBA00022679"/>
    </source>
</evidence>
<evidence type="ECO:0000256" key="4">
    <source>
        <dbReference type="ARBA" id="ARBA00022960"/>
    </source>
</evidence>
<evidence type="ECO:0000256" key="2">
    <source>
        <dbReference type="ARBA" id="ARBA00005992"/>
    </source>
</evidence>
<organism evidence="10 11">
    <name type="scientific">Hyphomicrobium sulfonivorans</name>
    <dbReference type="NCBI Taxonomy" id="121290"/>
    <lineage>
        <taxon>Bacteria</taxon>
        <taxon>Pseudomonadati</taxon>
        <taxon>Pseudomonadota</taxon>
        <taxon>Alphaproteobacteria</taxon>
        <taxon>Hyphomicrobiales</taxon>
        <taxon>Hyphomicrobiaceae</taxon>
        <taxon>Hyphomicrobium</taxon>
    </lineage>
</organism>
<feature type="active site" description="Nucleophile" evidence="7">
    <location>
        <position position="141"/>
    </location>
</feature>
<dbReference type="SUPFAM" id="SSF141523">
    <property type="entry name" value="L,D-transpeptidase catalytic domain-like"/>
    <property type="match status" value="1"/>
</dbReference>
<dbReference type="PIRSF" id="PIRSF029342">
    <property type="entry name" value="UCP029342_ErfK/YbiS/YcfS/YnhG"/>
    <property type="match status" value="1"/>
</dbReference>
<dbReference type="Proteomes" id="UP000059074">
    <property type="component" value="Unassembled WGS sequence"/>
</dbReference>
<feature type="compositionally biased region" description="Low complexity" evidence="8">
    <location>
        <begin position="1"/>
        <end position="12"/>
    </location>
</feature>
<keyword evidence="6 7" id="KW-0961">Cell wall biogenesis/degradation</keyword>
<dbReference type="CDD" id="cd16913">
    <property type="entry name" value="YkuD_like"/>
    <property type="match status" value="1"/>
</dbReference>
<protein>
    <recommendedName>
        <fullName evidence="9">L,D-TPase catalytic domain-containing protein</fullName>
    </recommendedName>
</protein>
<dbReference type="GO" id="GO:0071555">
    <property type="term" value="P:cell wall organization"/>
    <property type="evidence" value="ECO:0007669"/>
    <property type="project" value="UniProtKB-UniRule"/>
</dbReference>
<dbReference type="PROSITE" id="PS52029">
    <property type="entry name" value="LD_TPASE"/>
    <property type="match status" value="1"/>
</dbReference>
<dbReference type="NCBIfam" id="NF004785">
    <property type="entry name" value="PRK06132.1-2"/>
    <property type="match status" value="1"/>
</dbReference>
<dbReference type="PANTHER" id="PTHR30582:SF2">
    <property type="entry name" value="L,D-TRANSPEPTIDASE YCIB-RELATED"/>
    <property type="match status" value="1"/>
</dbReference>
<dbReference type="InterPro" id="IPR016915">
    <property type="entry name" value="UCP029342"/>
</dbReference>
<dbReference type="GO" id="GO:0005576">
    <property type="term" value="C:extracellular region"/>
    <property type="evidence" value="ECO:0007669"/>
    <property type="project" value="TreeGrafter"/>
</dbReference>
<comment type="similarity">
    <text evidence="2">Belongs to the YkuD family.</text>
</comment>
<evidence type="ECO:0000256" key="1">
    <source>
        <dbReference type="ARBA" id="ARBA00004752"/>
    </source>
</evidence>
<feature type="region of interest" description="Disordered" evidence="8">
    <location>
        <begin position="1"/>
        <end position="49"/>
    </location>
</feature>
<dbReference type="UniPathway" id="UPA00219"/>
<proteinExistence type="inferred from homology"/>
<sequence>MTGAPQPAAAQQGFGSLFSYNQPAKKPVARKKRAPAASQAAPAEASKPANETKGTVYAVVSLPDQHITVYDATGRIAQSRISSGKAGKRTPTGVFSVIGKKRFHRSNLYSGAPMPWMQRITWSGIALHAGVIPGYPASHGCIRLPNAFAPKLYSLTDMGARIIVSPGDVKPETIAHTILPTPKMHLAPTAAQQAAAPEKAAVELASSDASDAAKATAAAAGEPALTPGGEASQQPALLNPIAYAVALKKQAETERSAADATSKAALEIAQKTGAEARAATDAVSDAEAALKRVEEKLAAASQKDDGANAPETTASTGAATVPDPELVADVDKAREALDQTRTVDAQKSQAAFEAVEVYKRADEAAKAAAERVAEAERRRKQVSVFVSKKEGKIFVRQDWKAVWEAPVTIRDPERPLGTHIYTAVDVETDGSKVHWTAISMPPENAKAPPARRGSKSAKAEASAPSASFTPETATGALDRIEMPEGARELIGELLWTGGSLIVSDHPRSYEMGEYTDFIVLTR</sequence>
<evidence type="ECO:0000256" key="6">
    <source>
        <dbReference type="ARBA" id="ARBA00023316"/>
    </source>
</evidence>
<dbReference type="PANTHER" id="PTHR30582">
    <property type="entry name" value="L,D-TRANSPEPTIDASE"/>
    <property type="match status" value="1"/>
</dbReference>
<keyword evidence="5 7" id="KW-0573">Peptidoglycan synthesis</keyword>
<dbReference type="Gene3D" id="2.40.440.10">
    <property type="entry name" value="L,D-transpeptidase catalytic domain-like"/>
    <property type="match status" value="1"/>
</dbReference>
<feature type="compositionally biased region" description="Low complexity" evidence="8">
    <location>
        <begin position="213"/>
        <end position="231"/>
    </location>
</feature>
<keyword evidence="3" id="KW-0808">Transferase</keyword>
<evidence type="ECO:0000313" key="11">
    <source>
        <dbReference type="Proteomes" id="UP000059074"/>
    </source>
</evidence>
<dbReference type="Pfam" id="PF03734">
    <property type="entry name" value="YkuD"/>
    <property type="match status" value="1"/>
</dbReference>
<name>A0A120CXP8_HYPSL</name>
<evidence type="ECO:0000256" key="5">
    <source>
        <dbReference type="ARBA" id="ARBA00022984"/>
    </source>
</evidence>
<evidence type="ECO:0000259" key="9">
    <source>
        <dbReference type="PROSITE" id="PS52029"/>
    </source>
</evidence>
<comment type="caution">
    <text evidence="10">The sequence shown here is derived from an EMBL/GenBank/DDBJ whole genome shotgun (WGS) entry which is preliminary data.</text>
</comment>
<feature type="region of interest" description="Disordered" evidence="8">
    <location>
        <begin position="213"/>
        <end position="233"/>
    </location>
</feature>
<accession>A0A120CXP8</accession>
<evidence type="ECO:0000256" key="7">
    <source>
        <dbReference type="PROSITE-ProRule" id="PRU01373"/>
    </source>
</evidence>
<feature type="domain" description="L,D-TPase catalytic" evidence="9">
    <location>
        <begin position="56"/>
        <end position="165"/>
    </location>
</feature>
<dbReference type="GO" id="GO:0018104">
    <property type="term" value="P:peptidoglycan-protein cross-linking"/>
    <property type="evidence" value="ECO:0007669"/>
    <property type="project" value="TreeGrafter"/>
</dbReference>
<dbReference type="InterPro" id="IPR038063">
    <property type="entry name" value="Transpep_catalytic_dom"/>
</dbReference>
<reference evidence="10 11" key="1">
    <citation type="submission" date="2015-10" db="EMBL/GenBank/DDBJ databases">
        <title>Transcriptomic analysis of a linuron degrading triple-species bacterial consortium.</title>
        <authorList>
            <person name="Albers P."/>
        </authorList>
    </citation>
    <scope>NUCLEOTIDE SEQUENCE [LARGE SCALE GENOMIC DNA]</scope>
    <source>
        <strain evidence="10 11">WDL6</strain>
    </source>
</reference>
<dbReference type="RefSeq" id="WP_245281790.1">
    <property type="nucleotide sequence ID" value="NZ_LMTR01000026.1"/>
</dbReference>
<evidence type="ECO:0000313" key="10">
    <source>
        <dbReference type="EMBL" id="KWT71260.1"/>
    </source>
</evidence>
<feature type="region of interest" description="Disordered" evidence="8">
    <location>
        <begin position="297"/>
        <end position="322"/>
    </location>
</feature>
<evidence type="ECO:0000256" key="8">
    <source>
        <dbReference type="SAM" id="MobiDB-lite"/>
    </source>
</evidence>
<keyword evidence="4 7" id="KW-0133">Cell shape</keyword>
<dbReference type="GO" id="GO:0008360">
    <property type="term" value="P:regulation of cell shape"/>
    <property type="evidence" value="ECO:0007669"/>
    <property type="project" value="UniProtKB-UniRule"/>
</dbReference>
<feature type="region of interest" description="Disordered" evidence="8">
    <location>
        <begin position="441"/>
        <end position="475"/>
    </location>
</feature>
<dbReference type="GO" id="GO:0071972">
    <property type="term" value="F:peptidoglycan L,D-transpeptidase activity"/>
    <property type="evidence" value="ECO:0007669"/>
    <property type="project" value="TreeGrafter"/>
</dbReference>
<keyword evidence="11" id="KW-1185">Reference proteome</keyword>
<feature type="compositionally biased region" description="Low complexity" evidence="8">
    <location>
        <begin position="35"/>
        <end position="49"/>
    </location>
</feature>